<accession>A0A848GTH6</accession>
<reference evidence="2 3" key="1">
    <citation type="submission" date="2020-04" db="EMBL/GenBank/DDBJ databases">
        <title>Chitinophaga sp. G-6-1-13 sp. nov., isolated from soil.</title>
        <authorList>
            <person name="Dahal R.H."/>
            <person name="Chaudhary D.K."/>
        </authorList>
    </citation>
    <scope>NUCLEOTIDE SEQUENCE [LARGE SCALE GENOMIC DNA]</scope>
    <source>
        <strain evidence="2 3">G-6-1-13</strain>
    </source>
</reference>
<dbReference type="EMBL" id="JABBGC010000002">
    <property type="protein sequence ID" value="NML39940.1"/>
    <property type="molecule type" value="Genomic_DNA"/>
</dbReference>
<comment type="caution">
    <text evidence="2">The sequence shown here is derived from an EMBL/GenBank/DDBJ whole genome shotgun (WGS) entry which is preliminary data.</text>
</comment>
<feature type="transmembrane region" description="Helical" evidence="1">
    <location>
        <begin position="153"/>
        <end position="175"/>
    </location>
</feature>
<keyword evidence="3" id="KW-1185">Reference proteome</keyword>
<gene>
    <name evidence="2" type="ORF">HHL17_22255</name>
</gene>
<evidence type="ECO:0000313" key="2">
    <source>
        <dbReference type="EMBL" id="NML39940.1"/>
    </source>
</evidence>
<dbReference type="Pfam" id="PF10067">
    <property type="entry name" value="DUF2306"/>
    <property type="match status" value="1"/>
</dbReference>
<dbReference type="AlphaFoldDB" id="A0A848GTH6"/>
<evidence type="ECO:0000313" key="3">
    <source>
        <dbReference type="Proteomes" id="UP000583266"/>
    </source>
</evidence>
<keyword evidence="1" id="KW-1133">Transmembrane helix</keyword>
<organism evidence="2 3">
    <name type="scientific">Chitinophaga fulva</name>
    <dbReference type="NCBI Taxonomy" id="2728842"/>
    <lineage>
        <taxon>Bacteria</taxon>
        <taxon>Pseudomonadati</taxon>
        <taxon>Bacteroidota</taxon>
        <taxon>Chitinophagia</taxon>
        <taxon>Chitinophagales</taxon>
        <taxon>Chitinophagaceae</taxon>
        <taxon>Chitinophaga</taxon>
    </lineage>
</organism>
<feature type="transmembrane region" description="Helical" evidence="1">
    <location>
        <begin position="120"/>
        <end position="141"/>
    </location>
</feature>
<sequence length="208" mass="24121">MNKTLIDRSFSLKDSLYVLLWLGILFITWTFMHGADHYLQLTPEALGKYFPVRWFLLMHITSGGGALVLGPLQFWKRLQSNKRLHRIVGYLYLLAILASSLCAIVLASTSAYAVNWAYAFSLQVWVSVWITTTSIALWLALKMKFRQHKDWMIRSYLVTLAFVVSGLILKMPVIYRLGNFEDISPTFFWLGWAIPLYVYEMIKAVRLK</sequence>
<feature type="transmembrane region" description="Helical" evidence="1">
    <location>
        <begin position="187"/>
        <end position="205"/>
    </location>
</feature>
<feature type="transmembrane region" description="Helical" evidence="1">
    <location>
        <begin position="87"/>
        <end position="114"/>
    </location>
</feature>
<dbReference type="Proteomes" id="UP000583266">
    <property type="component" value="Unassembled WGS sequence"/>
</dbReference>
<proteinExistence type="predicted"/>
<evidence type="ECO:0000256" key="1">
    <source>
        <dbReference type="SAM" id="Phobius"/>
    </source>
</evidence>
<keyword evidence="1" id="KW-0812">Transmembrane</keyword>
<name>A0A848GTH6_9BACT</name>
<dbReference type="RefSeq" id="WP_169226990.1">
    <property type="nucleotide sequence ID" value="NZ_JABBGC010000002.1"/>
</dbReference>
<keyword evidence="1" id="KW-0472">Membrane</keyword>
<dbReference type="InterPro" id="IPR018750">
    <property type="entry name" value="DUF2306_membrane"/>
</dbReference>
<protein>
    <submittedName>
        <fullName evidence="2">DUF2306 domain-containing protein</fullName>
    </submittedName>
</protein>
<feature type="transmembrane region" description="Helical" evidence="1">
    <location>
        <begin position="54"/>
        <end position="75"/>
    </location>
</feature>
<feature type="transmembrane region" description="Helical" evidence="1">
    <location>
        <begin position="16"/>
        <end position="34"/>
    </location>
</feature>